<reference evidence="1 2" key="1">
    <citation type="submission" date="2019-07" db="EMBL/GenBank/DDBJ databases">
        <title>Lentzea xizangensis sp. nov., isolated from Qinghai-Tibetan Plateau Soils.</title>
        <authorList>
            <person name="Huang J."/>
        </authorList>
    </citation>
    <scope>NUCLEOTIDE SEQUENCE [LARGE SCALE GENOMIC DNA]</scope>
    <source>
        <strain evidence="1 2">FXJ1.1311</strain>
    </source>
</reference>
<sequence length="87" mass="9987">MTWPSTICCTRARARSLIQGTTTWDGSGPRTRPLPELRARTTWARNALRPELAARSDVPPRVMRVVHPWRADEADLTPISYRYRVDV</sequence>
<organism evidence="1 2">
    <name type="scientific">Lentzea tibetensis</name>
    <dbReference type="NCBI Taxonomy" id="2591470"/>
    <lineage>
        <taxon>Bacteria</taxon>
        <taxon>Bacillati</taxon>
        <taxon>Actinomycetota</taxon>
        <taxon>Actinomycetes</taxon>
        <taxon>Pseudonocardiales</taxon>
        <taxon>Pseudonocardiaceae</taxon>
        <taxon>Lentzea</taxon>
    </lineage>
</organism>
<accession>A0A563ELG0</accession>
<dbReference type="RefSeq" id="WP_146357461.1">
    <property type="nucleotide sequence ID" value="NZ_VOBR01000024.1"/>
</dbReference>
<protein>
    <submittedName>
        <fullName evidence="1">Uncharacterized protein</fullName>
    </submittedName>
</protein>
<dbReference type="Proteomes" id="UP000316639">
    <property type="component" value="Unassembled WGS sequence"/>
</dbReference>
<dbReference type="EMBL" id="VOBR01000024">
    <property type="protein sequence ID" value="TWP47848.1"/>
    <property type="molecule type" value="Genomic_DNA"/>
</dbReference>
<comment type="caution">
    <text evidence="1">The sequence shown here is derived from an EMBL/GenBank/DDBJ whole genome shotgun (WGS) entry which is preliminary data.</text>
</comment>
<dbReference type="AlphaFoldDB" id="A0A563ELG0"/>
<evidence type="ECO:0000313" key="1">
    <source>
        <dbReference type="EMBL" id="TWP47848.1"/>
    </source>
</evidence>
<proteinExistence type="predicted"/>
<gene>
    <name evidence="1" type="ORF">FKR81_31425</name>
</gene>
<dbReference type="OrthoDB" id="9802640at2"/>
<evidence type="ECO:0000313" key="2">
    <source>
        <dbReference type="Proteomes" id="UP000316639"/>
    </source>
</evidence>
<name>A0A563ELG0_9PSEU</name>
<keyword evidence="2" id="KW-1185">Reference proteome</keyword>